<protein>
    <submittedName>
        <fullName evidence="2">Uncharacterized protein</fullName>
    </submittedName>
</protein>
<name>A0ABD1YPD0_9MARC</name>
<sequence length="124" mass="14272">MAEVFDDSLVVTCDWLFPAKTSFWHNLFSTPIKDLDEEKDVEQYHQQEAASEALDNGQEFEPGVDKDEEVDKVDEEDTLHPFWADPILRAGTFDTSASQEERTPCFREMLQEPKPPQKPKNSIP</sequence>
<feature type="compositionally biased region" description="Basic and acidic residues" evidence="1">
    <location>
        <begin position="99"/>
        <end position="111"/>
    </location>
</feature>
<dbReference type="AlphaFoldDB" id="A0ABD1YPD0"/>
<reference evidence="2 3" key="1">
    <citation type="submission" date="2024-09" db="EMBL/GenBank/DDBJ databases">
        <title>Chromosome-scale assembly of Riccia fluitans.</title>
        <authorList>
            <person name="Paukszto L."/>
            <person name="Sawicki J."/>
            <person name="Karawczyk K."/>
            <person name="Piernik-Szablinska J."/>
            <person name="Szczecinska M."/>
            <person name="Mazdziarz M."/>
        </authorList>
    </citation>
    <scope>NUCLEOTIDE SEQUENCE [LARGE SCALE GENOMIC DNA]</scope>
    <source>
        <strain evidence="2">Rf_01</strain>
        <tissue evidence="2">Aerial parts of the thallus</tissue>
    </source>
</reference>
<gene>
    <name evidence="2" type="ORF">R1flu_017036</name>
</gene>
<feature type="region of interest" description="Disordered" evidence="1">
    <location>
        <begin position="93"/>
        <end position="124"/>
    </location>
</feature>
<keyword evidence="3" id="KW-1185">Reference proteome</keyword>
<comment type="caution">
    <text evidence="2">The sequence shown here is derived from an EMBL/GenBank/DDBJ whole genome shotgun (WGS) entry which is preliminary data.</text>
</comment>
<evidence type="ECO:0000256" key="1">
    <source>
        <dbReference type="SAM" id="MobiDB-lite"/>
    </source>
</evidence>
<dbReference type="Proteomes" id="UP001605036">
    <property type="component" value="Unassembled WGS sequence"/>
</dbReference>
<feature type="region of interest" description="Disordered" evidence="1">
    <location>
        <begin position="40"/>
        <end position="74"/>
    </location>
</feature>
<proteinExistence type="predicted"/>
<evidence type="ECO:0000313" key="2">
    <source>
        <dbReference type="EMBL" id="KAL2632350.1"/>
    </source>
</evidence>
<dbReference type="EMBL" id="JBHFFA010000004">
    <property type="protein sequence ID" value="KAL2632350.1"/>
    <property type="molecule type" value="Genomic_DNA"/>
</dbReference>
<organism evidence="2 3">
    <name type="scientific">Riccia fluitans</name>
    <dbReference type="NCBI Taxonomy" id="41844"/>
    <lineage>
        <taxon>Eukaryota</taxon>
        <taxon>Viridiplantae</taxon>
        <taxon>Streptophyta</taxon>
        <taxon>Embryophyta</taxon>
        <taxon>Marchantiophyta</taxon>
        <taxon>Marchantiopsida</taxon>
        <taxon>Marchantiidae</taxon>
        <taxon>Marchantiales</taxon>
        <taxon>Ricciaceae</taxon>
        <taxon>Riccia</taxon>
    </lineage>
</organism>
<evidence type="ECO:0000313" key="3">
    <source>
        <dbReference type="Proteomes" id="UP001605036"/>
    </source>
</evidence>
<accession>A0ABD1YPD0</accession>